<dbReference type="InterPro" id="IPR032675">
    <property type="entry name" value="LRR_dom_sf"/>
</dbReference>
<reference evidence="1 2" key="1">
    <citation type="journal article" date="2019" name="Sci. Rep.">
        <title>Orb-weaving spider Araneus ventricosus genome elucidates the spidroin gene catalogue.</title>
        <authorList>
            <person name="Kono N."/>
            <person name="Nakamura H."/>
            <person name="Ohtoshi R."/>
            <person name="Moran D.A.P."/>
            <person name="Shinohara A."/>
            <person name="Yoshida Y."/>
            <person name="Fujiwara M."/>
            <person name="Mori M."/>
            <person name="Tomita M."/>
            <person name="Arakawa K."/>
        </authorList>
    </citation>
    <scope>NUCLEOTIDE SEQUENCE [LARGE SCALE GENOMIC DNA]</scope>
</reference>
<dbReference type="OrthoDB" id="6478541at2759"/>
<evidence type="ECO:0000313" key="1">
    <source>
        <dbReference type="EMBL" id="GBN12664.1"/>
    </source>
</evidence>
<proteinExistence type="predicted"/>
<dbReference type="SUPFAM" id="SSF52047">
    <property type="entry name" value="RNI-like"/>
    <property type="match status" value="2"/>
</dbReference>
<dbReference type="Gene3D" id="3.80.10.10">
    <property type="entry name" value="Ribonuclease Inhibitor"/>
    <property type="match status" value="1"/>
</dbReference>
<comment type="caution">
    <text evidence="1">The sequence shown here is derived from an EMBL/GenBank/DDBJ whole genome shotgun (WGS) entry which is preliminary data.</text>
</comment>
<keyword evidence="2" id="KW-1185">Reference proteome</keyword>
<dbReference type="AlphaFoldDB" id="A0A4Y2LDQ9"/>
<accession>A0A4Y2LDQ9</accession>
<sequence length="497" mass="57004">MSDLSLYESCLRKIAINLRDGIYKSCHENPFSVMSSKFVNDIMSAALDLERADGLRADDLEQLLTSGKLRELKMLQIDMCQELLQVLNSFISGCQELEVLHLTWSGFQVELISDIQKALGNLLRNSPNLKDLRSSIGFDLKALRNCKNLRYVKLLFQPQQHWYDFLAKENDQFQPHKYLEFFTICGLLGLEQIPCGDIVVILRHCPELTSLGFLESSEALSLLHNMPISPSELKLRHCFWRDTRRTVPGGNYVNHGGIKDAVLYCPMIEELEILVLYIETISCLRNLRNLVYLNITAHCDENIGAVFRYVLQEIGSRLKHLSFDFCNSSCSVDISIFLLYCPNLESLKIDGDKPLSASSVIPLPHLKRLSFKNSHCNDIRRIFPQLSGCNQLTDLFLENATDFDDETLYCFLKRNSLSNLKVAYLESCSLSELGFREFLLNAPRLEKIEFVHNDLHRSHFERVVRETSHKAICNKDLLSTSDEFFEKRSGVNMILLL</sequence>
<organism evidence="1 2">
    <name type="scientific">Araneus ventricosus</name>
    <name type="common">Orbweaver spider</name>
    <name type="synonym">Epeira ventricosa</name>
    <dbReference type="NCBI Taxonomy" id="182803"/>
    <lineage>
        <taxon>Eukaryota</taxon>
        <taxon>Metazoa</taxon>
        <taxon>Ecdysozoa</taxon>
        <taxon>Arthropoda</taxon>
        <taxon>Chelicerata</taxon>
        <taxon>Arachnida</taxon>
        <taxon>Araneae</taxon>
        <taxon>Araneomorphae</taxon>
        <taxon>Entelegynae</taxon>
        <taxon>Araneoidea</taxon>
        <taxon>Araneidae</taxon>
        <taxon>Araneus</taxon>
    </lineage>
</organism>
<dbReference type="EMBL" id="BGPR01005703">
    <property type="protein sequence ID" value="GBN12664.1"/>
    <property type="molecule type" value="Genomic_DNA"/>
</dbReference>
<protein>
    <submittedName>
        <fullName evidence="1">Uncharacterized protein</fullName>
    </submittedName>
</protein>
<gene>
    <name evidence="1" type="ORF">AVEN_47081_1</name>
</gene>
<name>A0A4Y2LDQ9_ARAVE</name>
<dbReference type="Proteomes" id="UP000499080">
    <property type="component" value="Unassembled WGS sequence"/>
</dbReference>
<evidence type="ECO:0000313" key="2">
    <source>
        <dbReference type="Proteomes" id="UP000499080"/>
    </source>
</evidence>